<proteinExistence type="predicted"/>
<dbReference type="InterPro" id="IPR053157">
    <property type="entry name" value="Sterol_Uptake_Regulator"/>
</dbReference>
<dbReference type="EMBL" id="JBFCZG010000006">
    <property type="protein sequence ID" value="KAL3420540.1"/>
    <property type="molecule type" value="Genomic_DNA"/>
</dbReference>
<protein>
    <submittedName>
        <fullName evidence="1">C6 zinc finger domain-containing protein</fullName>
    </submittedName>
</protein>
<name>A0ABR4PB60_9HELO</name>
<dbReference type="PANTHER" id="PTHR47784:SF5">
    <property type="entry name" value="STEROL UPTAKE CONTROL PROTEIN 2"/>
    <property type="match status" value="1"/>
</dbReference>
<dbReference type="PANTHER" id="PTHR47784">
    <property type="entry name" value="STEROL UPTAKE CONTROL PROTEIN 2"/>
    <property type="match status" value="1"/>
</dbReference>
<gene>
    <name evidence="1" type="ORF">PVAG01_06985</name>
</gene>
<reference evidence="1 2" key="1">
    <citation type="submission" date="2024-06" db="EMBL/GenBank/DDBJ databases">
        <title>Complete genome of Phlyctema vagabunda strain 19-DSS-EL-015.</title>
        <authorList>
            <person name="Fiorenzani C."/>
        </authorList>
    </citation>
    <scope>NUCLEOTIDE SEQUENCE [LARGE SCALE GENOMIC DNA]</scope>
    <source>
        <strain evidence="1 2">19-DSS-EL-015</strain>
    </source>
</reference>
<dbReference type="Proteomes" id="UP001629113">
    <property type="component" value="Unassembled WGS sequence"/>
</dbReference>
<sequence>MAFETSHYHIMQKIVPQKAFTQPLLLHGILAFSALHQAFQRSDNAALLSLAFQHHRHSIVSHRNALENLRKETWEMLFVSASFIAVYIAAMGRFPRLHGIETWTSTPLDTVVDFSKFLQGVLAVVMNSIPWLNDSELEPLLCRNVLHMPLPQNNNPVQSLIQLQTRIEASGASSDMVETYVRSIDKLQSTFHQAKHTNYNSAVVLNWLVLSSDAFLAAVRSQNPMALTILAHHCVLLHMLHGAWWSKGWGKQLVLHIHAILDKDWQPSIQWAMQEIGV</sequence>
<comment type="caution">
    <text evidence="1">The sequence shown here is derived from an EMBL/GenBank/DDBJ whole genome shotgun (WGS) entry which is preliminary data.</text>
</comment>
<evidence type="ECO:0000313" key="2">
    <source>
        <dbReference type="Proteomes" id="UP001629113"/>
    </source>
</evidence>
<accession>A0ABR4PB60</accession>
<organism evidence="1 2">
    <name type="scientific">Phlyctema vagabunda</name>
    <dbReference type="NCBI Taxonomy" id="108571"/>
    <lineage>
        <taxon>Eukaryota</taxon>
        <taxon>Fungi</taxon>
        <taxon>Dikarya</taxon>
        <taxon>Ascomycota</taxon>
        <taxon>Pezizomycotina</taxon>
        <taxon>Leotiomycetes</taxon>
        <taxon>Helotiales</taxon>
        <taxon>Dermateaceae</taxon>
        <taxon>Phlyctema</taxon>
    </lineage>
</organism>
<evidence type="ECO:0000313" key="1">
    <source>
        <dbReference type="EMBL" id="KAL3420540.1"/>
    </source>
</evidence>
<keyword evidence="2" id="KW-1185">Reference proteome</keyword>